<evidence type="ECO:0008006" key="3">
    <source>
        <dbReference type="Google" id="ProtNLM"/>
    </source>
</evidence>
<dbReference type="EMBL" id="CP020474">
    <property type="protein sequence ID" value="ARE82451.1"/>
    <property type="molecule type" value="Genomic_DNA"/>
</dbReference>
<name>A0A1V0RL40_9RHOB</name>
<dbReference type="RefSeq" id="WP_008280443.1">
    <property type="nucleotide sequence ID" value="NZ_CP020474.1"/>
</dbReference>
<evidence type="ECO:0000313" key="2">
    <source>
        <dbReference type="Proteomes" id="UP000192273"/>
    </source>
</evidence>
<accession>A0A1V0RL40</accession>
<gene>
    <name evidence="1" type="ORF">ROSMUCSMR3_00954</name>
</gene>
<sequence length="101" mass="10874">MTPALMALRLPLLILITGLVTGCSDILPLDRSVDKRTRDAAYPDLIPAENIRAKATTPQITPDTADNLDQRSAGLRARAARLKGGVVDPGTQERLQTGVRE</sequence>
<protein>
    <recommendedName>
        <fullName evidence="3">Lipoprotein</fullName>
    </recommendedName>
</protein>
<organism evidence="1 2">
    <name type="scientific">Roseovarius mucosus</name>
    <dbReference type="NCBI Taxonomy" id="215743"/>
    <lineage>
        <taxon>Bacteria</taxon>
        <taxon>Pseudomonadati</taxon>
        <taxon>Pseudomonadota</taxon>
        <taxon>Alphaproteobacteria</taxon>
        <taxon>Rhodobacterales</taxon>
        <taxon>Roseobacteraceae</taxon>
        <taxon>Roseovarius</taxon>
    </lineage>
</organism>
<reference evidence="1 2" key="1">
    <citation type="submission" date="2017-03" db="EMBL/GenBank/DDBJ databases">
        <title>Genome Sequence of Roseovarius mucosus strain SMR3 Isolated from a culture of the Diatom Skeletonema marinoi.</title>
        <authorList>
            <person name="Topel M."/>
            <person name="Pinder M."/>
            <person name="Johansson O.N."/>
            <person name="Kourtchenko O."/>
            <person name="Godhe A."/>
            <person name="Clarke A.K."/>
        </authorList>
    </citation>
    <scope>NUCLEOTIDE SEQUENCE [LARGE SCALE GENOMIC DNA]</scope>
    <source>
        <strain evidence="1 2">SMR3</strain>
    </source>
</reference>
<keyword evidence="2" id="KW-1185">Reference proteome</keyword>
<dbReference type="KEGG" id="rmm:ROSMUCSMR3_00954"/>
<dbReference type="AlphaFoldDB" id="A0A1V0RL40"/>
<dbReference type="Proteomes" id="UP000192273">
    <property type="component" value="Chromosome"/>
</dbReference>
<evidence type="ECO:0000313" key="1">
    <source>
        <dbReference type="EMBL" id="ARE82451.1"/>
    </source>
</evidence>
<proteinExistence type="predicted"/>